<protein>
    <submittedName>
        <fullName evidence="4">SpoIIE family protein phosphatase</fullName>
    </submittedName>
</protein>
<dbReference type="InterPro" id="IPR035965">
    <property type="entry name" value="PAS-like_dom_sf"/>
</dbReference>
<feature type="region of interest" description="Disordered" evidence="2">
    <location>
        <begin position="1"/>
        <end position="40"/>
    </location>
</feature>
<dbReference type="InterPro" id="IPR036457">
    <property type="entry name" value="PPM-type-like_dom_sf"/>
</dbReference>
<reference evidence="5" key="1">
    <citation type="journal article" date="2019" name="Int. J. Syst. Evol. Microbiol.">
        <title>The Global Catalogue of Microorganisms (GCM) 10K type strain sequencing project: providing services to taxonomists for standard genome sequencing and annotation.</title>
        <authorList>
            <consortium name="The Broad Institute Genomics Platform"/>
            <consortium name="The Broad Institute Genome Sequencing Center for Infectious Disease"/>
            <person name="Wu L."/>
            <person name="Ma J."/>
        </authorList>
    </citation>
    <scope>NUCLEOTIDE SEQUENCE [LARGE SCALE GENOMIC DNA]</scope>
    <source>
        <strain evidence="5">KCTC 42586</strain>
    </source>
</reference>
<dbReference type="PANTHER" id="PTHR43156">
    <property type="entry name" value="STAGE II SPORULATION PROTEIN E-RELATED"/>
    <property type="match status" value="1"/>
</dbReference>
<dbReference type="RefSeq" id="WP_380849124.1">
    <property type="nucleotide sequence ID" value="NZ_JBHSKM010000004.1"/>
</dbReference>
<dbReference type="Gene3D" id="3.30.450.20">
    <property type="entry name" value="PAS domain"/>
    <property type="match status" value="1"/>
</dbReference>
<dbReference type="SUPFAM" id="SSF55874">
    <property type="entry name" value="ATPase domain of HSP90 chaperone/DNA topoisomerase II/histidine kinase"/>
    <property type="match status" value="1"/>
</dbReference>
<dbReference type="InterPro" id="IPR003594">
    <property type="entry name" value="HATPase_dom"/>
</dbReference>
<dbReference type="EMBL" id="JBHSKM010000004">
    <property type="protein sequence ID" value="MFC5213850.1"/>
    <property type="molecule type" value="Genomic_DNA"/>
</dbReference>
<dbReference type="Pfam" id="PF08448">
    <property type="entry name" value="PAS_4"/>
    <property type="match status" value="1"/>
</dbReference>
<dbReference type="InterPro" id="IPR013656">
    <property type="entry name" value="PAS_4"/>
</dbReference>
<dbReference type="InterPro" id="IPR036890">
    <property type="entry name" value="HATPase_C_sf"/>
</dbReference>
<evidence type="ECO:0000313" key="5">
    <source>
        <dbReference type="Proteomes" id="UP001596263"/>
    </source>
</evidence>
<accession>A0ABW0CGE7</accession>
<name>A0ABW0CGE7_STRCD</name>
<evidence type="ECO:0000259" key="3">
    <source>
        <dbReference type="SMART" id="SM00331"/>
    </source>
</evidence>
<evidence type="ECO:0000313" key="4">
    <source>
        <dbReference type="EMBL" id="MFC5213850.1"/>
    </source>
</evidence>
<evidence type="ECO:0000256" key="1">
    <source>
        <dbReference type="ARBA" id="ARBA00022801"/>
    </source>
</evidence>
<gene>
    <name evidence="4" type="ORF">ACFPQ9_08375</name>
</gene>
<dbReference type="SUPFAM" id="SSF81606">
    <property type="entry name" value="PP2C-like"/>
    <property type="match status" value="1"/>
</dbReference>
<comment type="caution">
    <text evidence="4">The sequence shown here is derived from an EMBL/GenBank/DDBJ whole genome shotgun (WGS) entry which is preliminary data.</text>
</comment>
<dbReference type="Gene3D" id="3.30.565.10">
    <property type="entry name" value="Histidine kinase-like ATPase, C-terminal domain"/>
    <property type="match status" value="1"/>
</dbReference>
<feature type="domain" description="PPM-type phosphatase" evidence="3">
    <location>
        <begin position="203"/>
        <end position="413"/>
    </location>
</feature>
<dbReference type="PANTHER" id="PTHR43156:SF2">
    <property type="entry name" value="STAGE II SPORULATION PROTEIN E"/>
    <property type="match status" value="1"/>
</dbReference>
<sequence>MNFTRWSARLPGTQRRAAARTENTAAATPDRRGESPSPVPAARVEQLTDEGEPIPAVDELPVREVLDRVPALVALVHGTDHRLAYVNDAYTTAFGARPLGEPARDALPELAELGLLPLLDQVLRSGKPRTLKSRKAPDGRSYTFTCTPVAEGDGGGVLVFATDVTDHAEAAERLRASERRQRETAVTLQRSLLPQELEEPDDLRIAATYHPGGTEAAVGGDWYDVITLGGGRTALVIGDVMGRGVRAAAVMGQLRTAVRAYARLDLPPHEVLQLLDGLATEIDANQIATCVYAVHDPNEGRLVYASAGHLPILVRDETGAVQRADEPTGPPLGTGGWMHASGSIALSPGSTAVLYTDGLVERRDEDLDEGIASLERALAGATGTPQVVCDRLVRSAGVTADHDDDVAVLVLQHPARTGPDSDLFRNAALELLGGVEAAPRARAFASGVLTSWRFPTDLHDLGVLATSELVANSLQHGTPPMRLRLRRTDRRLTIEVTDGDDHLPRRRRAEPVDESGRGIAIVATIASAWGSRRTPGGGKAVWCEFLLPKGSR</sequence>
<evidence type="ECO:0000256" key="2">
    <source>
        <dbReference type="SAM" id="MobiDB-lite"/>
    </source>
</evidence>
<keyword evidence="1" id="KW-0378">Hydrolase</keyword>
<keyword evidence="5" id="KW-1185">Reference proteome</keyword>
<dbReference type="SUPFAM" id="SSF55785">
    <property type="entry name" value="PYP-like sensor domain (PAS domain)"/>
    <property type="match status" value="1"/>
</dbReference>
<dbReference type="Pfam" id="PF07228">
    <property type="entry name" value="SpoIIE"/>
    <property type="match status" value="1"/>
</dbReference>
<dbReference type="SMART" id="SM00331">
    <property type="entry name" value="PP2C_SIG"/>
    <property type="match status" value="1"/>
</dbReference>
<dbReference type="InterPro" id="IPR052016">
    <property type="entry name" value="Bact_Sigma-Reg"/>
</dbReference>
<dbReference type="Proteomes" id="UP001596263">
    <property type="component" value="Unassembled WGS sequence"/>
</dbReference>
<dbReference type="InterPro" id="IPR001932">
    <property type="entry name" value="PPM-type_phosphatase-like_dom"/>
</dbReference>
<dbReference type="Pfam" id="PF13581">
    <property type="entry name" value="HATPase_c_2"/>
    <property type="match status" value="1"/>
</dbReference>
<proteinExistence type="predicted"/>
<dbReference type="Gene3D" id="3.60.40.10">
    <property type="entry name" value="PPM-type phosphatase domain"/>
    <property type="match status" value="1"/>
</dbReference>
<dbReference type="CDD" id="cd16936">
    <property type="entry name" value="HATPase_RsbW-like"/>
    <property type="match status" value="1"/>
</dbReference>
<organism evidence="4 5">
    <name type="scientific">Streptomyces coerulescens</name>
    <dbReference type="NCBI Taxonomy" id="29304"/>
    <lineage>
        <taxon>Bacteria</taxon>
        <taxon>Bacillati</taxon>
        <taxon>Actinomycetota</taxon>
        <taxon>Actinomycetes</taxon>
        <taxon>Kitasatosporales</taxon>
        <taxon>Streptomycetaceae</taxon>
        <taxon>Streptomyces</taxon>
    </lineage>
</organism>